<reference evidence="10 11" key="1">
    <citation type="submission" date="2022-03" db="EMBL/GenBank/DDBJ databases">
        <title>Isotopic signatures of nitrous oxide derived from detoxification processes.</title>
        <authorList>
            <person name="Behrendt U."/>
            <person name="Buchen C."/>
            <person name="Well R."/>
            <person name="Ulrich A."/>
            <person name="Rohe L."/>
            <person name="Kolb S."/>
            <person name="Schloter M."/>
            <person name="Horn M.A."/>
            <person name="Augustin J."/>
        </authorList>
    </citation>
    <scope>NUCLEOTIDE SEQUENCE [LARGE SCALE GENOMIC DNA]</scope>
    <source>
        <strain evidence="10 11">S4-C24</strain>
        <plasmid evidence="10 11">p1</plasmid>
    </source>
</reference>
<dbReference type="CDD" id="cd06261">
    <property type="entry name" value="TM_PBP2"/>
    <property type="match status" value="1"/>
</dbReference>
<evidence type="ECO:0000256" key="4">
    <source>
        <dbReference type="ARBA" id="ARBA00022692"/>
    </source>
</evidence>
<keyword evidence="5 7" id="KW-1133">Transmembrane helix</keyword>
<evidence type="ECO:0000256" key="8">
    <source>
        <dbReference type="SAM" id="MobiDB-lite"/>
    </source>
</evidence>
<comment type="subcellular location">
    <subcellularLocation>
        <location evidence="1 7">Cell membrane</location>
        <topology evidence="1 7">Multi-pass membrane protein</topology>
    </subcellularLocation>
</comment>
<keyword evidence="6 7" id="KW-0472">Membrane</keyword>
<evidence type="ECO:0000256" key="6">
    <source>
        <dbReference type="ARBA" id="ARBA00023136"/>
    </source>
</evidence>
<keyword evidence="11" id="KW-1185">Reference proteome</keyword>
<dbReference type="Proteomes" id="UP000829069">
    <property type="component" value="Plasmid p1"/>
</dbReference>
<sequence>MTNLQTERPTEVAHPTIPRSEPESNRTPVRLWSSRKPLLGIGGVIGILVGWEVLSRTNVLPSTYFPPASDVLSTLMAQVSQTAFWNSVSLTLQGWLAGLLIAAVIGLILGVLCGSSKLIHDFFRITIELLRPIPPVILIPLAILLLGVNQQLKVFLVTYGAVWPLLVQTIAGSQAMNAVTVEMTRSYRLTRFQLFKIRIMSASPYIATGFRISATIALIAAIVAEMVGGVPGLGGDILAAQNNNNETGMYALILAVGIVGLIVNSVFQFVEGKVLFWDHSHRPKEG</sequence>
<keyword evidence="2 7" id="KW-0813">Transport</keyword>
<feature type="transmembrane region" description="Helical" evidence="7">
    <location>
        <begin position="161"/>
        <end position="181"/>
    </location>
</feature>
<evidence type="ECO:0000313" key="11">
    <source>
        <dbReference type="Proteomes" id="UP000829069"/>
    </source>
</evidence>
<feature type="transmembrane region" description="Helical" evidence="7">
    <location>
        <begin position="133"/>
        <end position="149"/>
    </location>
</feature>
<protein>
    <submittedName>
        <fullName evidence="10">ABC transporter permease</fullName>
    </submittedName>
</protein>
<dbReference type="Gene3D" id="1.10.3720.10">
    <property type="entry name" value="MetI-like"/>
    <property type="match status" value="1"/>
</dbReference>
<evidence type="ECO:0000256" key="5">
    <source>
        <dbReference type="ARBA" id="ARBA00022989"/>
    </source>
</evidence>
<dbReference type="InterPro" id="IPR000515">
    <property type="entry name" value="MetI-like"/>
</dbReference>
<evidence type="ECO:0000313" key="10">
    <source>
        <dbReference type="EMBL" id="UNK47777.1"/>
    </source>
</evidence>
<feature type="region of interest" description="Disordered" evidence="8">
    <location>
        <begin position="1"/>
        <end position="27"/>
    </location>
</feature>
<evidence type="ECO:0000256" key="3">
    <source>
        <dbReference type="ARBA" id="ARBA00022475"/>
    </source>
</evidence>
<evidence type="ECO:0000256" key="2">
    <source>
        <dbReference type="ARBA" id="ARBA00022448"/>
    </source>
</evidence>
<geneLocation type="plasmid" evidence="10 11">
    <name>p1</name>
</geneLocation>
<keyword evidence="10" id="KW-0614">Plasmid</keyword>
<dbReference type="InterPro" id="IPR035906">
    <property type="entry name" value="MetI-like_sf"/>
</dbReference>
<comment type="similarity">
    <text evidence="7">Belongs to the binding-protein-dependent transport system permease family.</text>
</comment>
<proteinExistence type="inferred from homology"/>
<gene>
    <name evidence="10" type="ORF">MNQ99_18815</name>
</gene>
<feature type="transmembrane region" description="Helical" evidence="7">
    <location>
        <begin position="202"/>
        <end position="227"/>
    </location>
</feature>
<dbReference type="EMBL" id="CP093327">
    <property type="protein sequence ID" value="UNK47777.1"/>
    <property type="molecule type" value="Genomic_DNA"/>
</dbReference>
<evidence type="ECO:0000256" key="1">
    <source>
        <dbReference type="ARBA" id="ARBA00004651"/>
    </source>
</evidence>
<name>A0ABY3WHJ3_9MICC</name>
<dbReference type="PANTHER" id="PTHR30151:SF0">
    <property type="entry name" value="ABC TRANSPORTER PERMEASE PROTEIN MJ0413-RELATED"/>
    <property type="match status" value="1"/>
</dbReference>
<dbReference type="PANTHER" id="PTHR30151">
    <property type="entry name" value="ALKANE SULFONATE ABC TRANSPORTER-RELATED, MEMBRANE SUBUNIT"/>
    <property type="match status" value="1"/>
</dbReference>
<feature type="transmembrane region" description="Helical" evidence="7">
    <location>
        <begin position="92"/>
        <end position="112"/>
    </location>
</feature>
<dbReference type="RefSeq" id="WP_241915476.1">
    <property type="nucleotide sequence ID" value="NZ_CP093327.1"/>
</dbReference>
<dbReference type="SUPFAM" id="SSF161098">
    <property type="entry name" value="MetI-like"/>
    <property type="match status" value="1"/>
</dbReference>
<feature type="transmembrane region" description="Helical" evidence="7">
    <location>
        <begin position="38"/>
        <end position="54"/>
    </location>
</feature>
<dbReference type="PROSITE" id="PS50928">
    <property type="entry name" value="ABC_TM1"/>
    <property type="match status" value="1"/>
</dbReference>
<dbReference type="Pfam" id="PF00528">
    <property type="entry name" value="BPD_transp_1"/>
    <property type="match status" value="1"/>
</dbReference>
<feature type="domain" description="ABC transmembrane type-1" evidence="9">
    <location>
        <begin position="84"/>
        <end position="271"/>
    </location>
</feature>
<feature type="transmembrane region" description="Helical" evidence="7">
    <location>
        <begin position="247"/>
        <end position="267"/>
    </location>
</feature>
<keyword evidence="4 7" id="KW-0812">Transmembrane</keyword>
<keyword evidence="3" id="KW-1003">Cell membrane</keyword>
<evidence type="ECO:0000259" key="9">
    <source>
        <dbReference type="PROSITE" id="PS50928"/>
    </source>
</evidence>
<organism evidence="10 11">
    <name type="scientific">Arthrobacter sulfonylureivorans</name>
    <dbReference type="NCBI Taxonomy" id="2486855"/>
    <lineage>
        <taxon>Bacteria</taxon>
        <taxon>Bacillati</taxon>
        <taxon>Actinomycetota</taxon>
        <taxon>Actinomycetes</taxon>
        <taxon>Micrococcales</taxon>
        <taxon>Micrococcaceae</taxon>
        <taxon>Arthrobacter</taxon>
    </lineage>
</organism>
<accession>A0ABY3WHJ3</accession>
<evidence type="ECO:0000256" key="7">
    <source>
        <dbReference type="RuleBase" id="RU363032"/>
    </source>
</evidence>